<dbReference type="AlphaFoldDB" id="A0ABD6C664"/>
<reference evidence="2 3" key="1">
    <citation type="journal article" date="2019" name="Int. J. Syst. Evol. Microbiol.">
        <title>The Global Catalogue of Microorganisms (GCM) 10K type strain sequencing project: providing services to taxonomists for standard genome sequencing and annotation.</title>
        <authorList>
            <consortium name="The Broad Institute Genomics Platform"/>
            <consortium name="The Broad Institute Genome Sequencing Center for Infectious Disease"/>
            <person name="Wu L."/>
            <person name="Ma J."/>
        </authorList>
    </citation>
    <scope>NUCLEOTIDE SEQUENCE [LARGE SCALE GENOMIC DNA]</scope>
    <source>
        <strain evidence="2 3">CGMCC 1.12125</strain>
    </source>
</reference>
<comment type="caution">
    <text evidence="2">The sequence shown here is derived from an EMBL/GenBank/DDBJ whole genome shotgun (WGS) entry which is preliminary data.</text>
</comment>
<feature type="transmembrane region" description="Helical" evidence="1">
    <location>
        <begin position="97"/>
        <end position="118"/>
    </location>
</feature>
<evidence type="ECO:0000256" key="1">
    <source>
        <dbReference type="SAM" id="Phobius"/>
    </source>
</evidence>
<feature type="transmembrane region" description="Helical" evidence="1">
    <location>
        <begin position="71"/>
        <end position="90"/>
    </location>
</feature>
<feature type="transmembrane region" description="Helical" evidence="1">
    <location>
        <begin position="46"/>
        <end position="65"/>
    </location>
</feature>
<accession>A0ABD6C664</accession>
<proteinExistence type="predicted"/>
<keyword evidence="1" id="KW-1133">Transmembrane helix</keyword>
<dbReference type="RefSeq" id="WP_247377303.1">
    <property type="nucleotide sequence ID" value="NZ_JALLGV010000003.1"/>
</dbReference>
<keyword evidence="1" id="KW-0472">Membrane</keyword>
<evidence type="ECO:0000313" key="2">
    <source>
        <dbReference type="EMBL" id="MFD1585690.1"/>
    </source>
</evidence>
<keyword evidence="1" id="KW-0812">Transmembrane</keyword>
<sequence length="138" mass="14782">MDEQTGSTVSVSIYGLWGLLVLGTLAVLTDVSLSRPTVLGLRFHRVGQLFFFLAFVIGAVGFSQLGYRRYTFGFAFLAAGWGLLFADRLLGAELGDLFIPGLVVLFVIGMALLLVGIVSDEQAQEVLVPTAEPLDDVG</sequence>
<keyword evidence="3" id="KW-1185">Reference proteome</keyword>
<protein>
    <recommendedName>
        <fullName evidence="4">DUF4383 domain-containing protein</fullName>
    </recommendedName>
</protein>
<organism evidence="2 3">
    <name type="scientific">Halorientalis brevis</name>
    <dbReference type="NCBI Taxonomy" id="1126241"/>
    <lineage>
        <taxon>Archaea</taxon>
        <taxon>Methanobacteriati</taxon>
        <taxon>Methanobacteriota</taxon>
        <taxon>Stenosarchaea group</taxon>
        <taxon>Halobacteria</taxon>
        <taxon>Halobacteriales</taxon>
        <taxon>Haloarculaceae</taxon>
        <taxon>Halorientalis</taxon>
    </lineage>
</organism>
<feature type="transmembrane region" description="Helical" evidence="1">
    <location>
        <begin position="12"/>
        <end position="34"/>
    </location>
</feature>
<dbReference type="EMBL" id="JBHUDJ010000001">
    <property type="protein sequence ID" value="MFD1585690.1"/>
    <property type="molecule type" value="Genomic_DNA"/>
</dbReference>
<name>A0ABD6C664_9EURY</name>
<evidence type="ECO:0000313" key="3">
    <source>
        <dbReference type="Proteomes" id="UP001597119"/>
    </source>
</evidence>
<gene>
    <name evidence="2" type="ORF">ACFR9U_01745</name>
</gene>
<evidence type="ECO:0008006" key="4">
    <source>
        <dbReference type="Google" id="ProtNLM"/>
    </source>
</evidence>
<dbReference type="Proteomes" id="UP001597119">
    <property type="component" value="Unassembled WGS sequence"/>
</dbReference>